<keyword evidence="1" id="KW-1133">Transmembrane helix</keyword>
<sequence length="103" mass="11344">YKRIPIVRSLLKQSLGPLSQRLEELVVVRLSVLLGWFLPYSIILRRARDALQLVCSGLWLLVSSLASPLAWIPSVASAPVEAATSAWRFFVQIIGTVARVASS</sequence>
<keyword evidence="1" id="KW-0812">Transmembrane</keyword>
<keyword evidence="3" id="KW-1185">Reference proteome</keyword>
<accession>A0A812Y1G4</accession>
<feature type="transmembrane region" description="Helical" evidence="1">
    <location>
        <begin position="25"/>
        <end position="43"/>
    </location>
</feature>
<organism evidence="2 3">
    <name type="scientific">Symbiodinium pilosum</name>
    <name type="common">Dinoflagellate</name>
    <dbReference type="NCBI Taxonomy" id="2952"/>
    <lineage>
        <taxon>Eukaryota</taxon>
        <taxon>Sar</taxon>
        <taxon>Alveolata</taxon>
        <taxon>Dinophyceae</taxon>
        <taxon>Suessiales</taxon>
        <taxon>Symbiodiniaceae</taxon>
        <taxon>Symbiodinium</taxon>
    </lineage>
</organism>
<evidence type="ECO:0000313" key="3">
    <source>
        <dbReference type="Proteomes" id="UP000649617"/>
    </source>
</evidence>
<comment type="caution">
    <text evidence="2">The sequence shown here is derived from an EMBL/GenBank/DDBJ whole genome shotgun (WGS) entry which is preliminary data.</text>
</comment>
<proteinExistence type="predicted"/>
<feature type="non-terminal residue" evidence="2">
    <location>
        <position position="103"/>
    </location>
</feature>
<evidence type="ECO:0000313" key="2">
    <source>
        <dbReference type="EMBL" id="CAE7758080.1"/>
    </source>
</evidence>
<dbReference type="EMBL" id="CAJNIZ010046860">
    <property type="protein sequence ID" value="CAE7758080.1"/>
    <property type="molecule type" value="Genomic_DNA"/>
</dbReference>
<dbReference type="Proteomes" id="UP000649617">
    <property type="component" value="Unassembled WGS sequence"/>
</dbReference>
<reference evidence="2" key="1">
    <citation type="submission" date="2021-02" db="EMBL/GenBank/DDBJ databases">
        <authorList>
            <person name="Dougan E. K."/>
            <person name="Rhodes N."/>
            <person name="Thang M."/>
            <person name="Chan C."/>
        </authorList>
    </citation>
    <scope>NUCLEOTIDE SEQUENCE</scope>
</reference>
<evidence type="ECO:0000256" key="1">
    <source>
        <dbReference type="SAM" id="Phobius"/>
    </source>
</evidence>
<keyword evidence="1" id="KW-0472">Membrane</keyword>
<name>A0A812Y1G4_SYMPI</name>
<feature type="transmembrane region" description="Helical" evidence="1">
    <location>
        <begin position="50"/>
        <end position="72"/>
    </location>
</feature>
<dbReference type="AlphaFoldDB" id="A0A812Y1G4"/>
<gene>
    <name evidence="2" type="ORF">SPIL2461_LOCUS22070</name>
</gene>
<dbReference type="OrthoDB" id="422141at2759"/>
<protein>
    <submittedName>
        <fullName evidence="2">Uncharacterized protein</fullName>
    </submittedName>
</protein>
<feature type="non-terminal residue" evidence="2">
    <location>
        <position position="1"/>
    </location>
</feature>